<comment type="caution">
    <text evidence="2">The sequence shown here is derived from an EMBL/GenBank/DDBJ whole genome shotgun (WGS) entry which is preliminary data.</text>
</comment>
<keyword evidence="3" id="KW-1185">Reference proteome</keyword>
<evidence type="ECO:0000313" key="2">
    <source>
        <dbReference type="EMBL" id="OAB43035.1"/>
    </source>
</evidence>
<organism evidence="2 3">
    <name type="scientific">Paenibacillus glacialis</name>
    <dbReference type="NCBI Taxonomy" id="494026"/>
    <lineage>
        <taxon>Bacteria</taxon>
        <taxon>Bacillati</taxon>
        <taxon>Bacillota</taxon>
        <taxon>Bacilli</taxon>
        <taxon>Bacillales</taxon>
        <taxon>Paenibacillaceae</taxon>
        <taxon>Paenibacillus</taxon>
    </lineage>
</organism>
<sequence>MKSLLSQEDVELHIVIRDDGSTDGTMERLKIFIEQYPDRICISENENLGVVGSFFDLIGKASGGYDYYAFCDQDDVWNNDKLIRGISLINQMRPGQPLMYCSTTQMVDQYLNPLNIWPNSPEKPLSLYNALIENVCVGCTVLINEEALNMVRNKHPLNLENIIMHDWWIYLVVSTFGEVVFDSEPSILYRQHQSNALGGSTDDWMNKWKKRFKRFLKGQNHYILSNQAKEFMVVYAQEMNHEESNEIHKLIQTQQQNLFKRVIYIMMTPFYRQSTIDNLVFKMVLIAGKL</sequence>
<reference evidence="2 3" key="1">
    <citation type="submission" date="2016-03" db="EMBL/GenBank/DDBJ databases">
        <title>Draft genome sequence of Paenibacillus glacialis DSM 22343.</title>
        <authorList>
            <person name="Shin S.-K."/>
            <person name="Yi H."/>
        </authorList>
    </citation>
    <scope>NUCLEOTIDE SEQUENCE [LARGE SCALE GENOMIC DNA]</scope>
    <source>
        <strain evidence="2 3">DSM 22343</strain>
    </source>
</reference>
<dbReference type="EMBL" id="LVJH01000017">
    <property type="protein sequence ID" value="OAB43035.1"/>
    <property type="molecule type" value="Genomic_DNA"/>
</dbReference>
<dbReference type="InterPro" id="IPR001173">
    <property type="entry name" value="Glyco_trans_2-like"/>
</dbReference>
<dbReference type="GO" id="GO:0016740">
    <property type="term" value="F:transferase activity"/>
    <property type="evidence" value="ECO:0007669"/>
    <property type="project" value="UniProtKB-KW"/>
</dbReference>
<proteinExistence type="predicted"/>
<protein>
    <submittedName>
        <fullName evidence="2">Glycosyl transferase</fullName>
    </submittedName>
</protein>
<dbReference type="Proteomes" id="UP000076967">
    <property type="component" value="Unassembled WGS sequence"/>
</dbReference>
<name>A0A168L8R7_9BACL</name>
<dbReference type="InterPro" id="IPR029044">
    <property type="entry name" value="Nucleotide-diphossugar_trans"/>
</dbReference>
<dbReference type="STRING" id="494026.PGLA_11165"/>
<dbReference type="Pfam" id="PF00535">
    <property type="entry name" value="Glycos_transf_2"/>
    <property type="match status" value="1"/>
</dbReference>
<dbReference type="AlphaFoldDB" id="A0A168L8R7"/>
<dbReference type="SUPFAM" id="SSF53448">
    <property type="entry name" value="Nucleotide-diphospho-sugar transferases"/>
    <property type="match status" value="1"/>
</dbReference>
<keyword evidence="2" id="KW-0808">Transferase</keyword>
<accession>A0A168L8R7</accession>
<feature type="domain" description="Glycosyltransferase 2-like" evidence="1">
    <location>
        <begin position="2"/>
        <end position="147"/>
    </location>
</feature>
<evidence type="ECO:0000313" key="3">
    <source>
        <dbReference type="Proteomes" id="UP000076967"/>
    </source>
</evidence>
<gene>
    <name evidence="2" type="ORF">PGLA_11165</name>
</gene>
<dbReference type="Gene3D" id="3.90.550.10">
    <property type="entry name" value="Spore Coat Polysaccharide Biosynthesis Protein SpsA, Chain A"/>
    <property type="match status" value="1"/>
</dbReference>
<evidence type="ECO:0000259" key="1">
    <source>
        <dbReference type="Pfam" id="PF00535"/>
    </source>
</evidence>